<evidence type="ECO:0000313" key="4">
    <source>
        <dbReference type="Proteomes" id="UP000029221"/>
    </source>
</evidence>
<gene>
    <name evidence="3" type="ORF">JCM19294_2228</name>
</gene>
<keyword evidence="1" id="KW-0472">Membrane</keyword>
<evidence type="ECO:0000256" key="1">
    <source>
        <dbReference type="SAM" id="Phobius"/>
    </source>
</evidence>
<keyword evidence="1" id="KW-1133">Transmembrane helix</keyword>
<protein>
    <submittedName>
        <fullName evidence="3">Nucleoside permease NupC</fullName>
    </submittedName>
</protein>
<dbReference type="EMBL" id="BBML01000001">
    <property type="protein sequence ID" value="GAK95446.1"/>
    <property type="molecule type" value="Genomic_DNA"/>
</dbReference>
<accession>A0A090QIT9</accession>
<dbReference type="AlphaFoldDB" id="A0A090QIT9"/>
<dbReference type="Proteomes" id="UP000029221">
    <property type="component" value="Unassembled WGS sequence"/>
</dbReference>
<comment type="caution">
    <text evidence="3">The sequence shown here is derived from an EMBL/GenBank/DDBJ whole genome shotgun (WGS) entry which is preliminary data.</text>
</comment>
<reference evidence="3" key="1">
    <citation type="journal article" date="2014" name="Genome Announc.">
        <title>Draft Genome Sequences of Marine Flavobacterium Nonlabens Strains NR17, NR24, NR27, NR32, NR33, and Ara13.</title>
        <authorList>
            <person name="Nakanishi M."/>
            <person name="Meirelles P."/>
            <person name="Suzuki R."/>
            <person name="Takatani N."/>
            <person name="Mino S."/>
            <person name="Suda W."/>
            <person name="Oshima K."/>
            <person name="Hattori M."/>
            <person name="Ohkuma M."/>
            <person name="Hosokawa M."/>
            <person name="Miyashita K."/>
            <person name="Thompson F.L."/>
            <person name="Niwa A."/>
            <person name="Sawabe T."/>
            <person name="Sawabe T."/>
        </authorList>
    </citation>
    <scope>NUCLEOTIDE SEQUENCE [LARGE SCALE GENOMIC DNA]</scope>
    <source>
        <strain evidence="3">JCM 19294</strain>
    </source>
</reference>
<dbReference type="PANTHER" id="PTHR10590">
    <property type="entry name" value="SODIUM/NUCLEOSIDE COTRANSPORTER"/>
    <property type="match status" value="1"/>
</dbReference>
<organism evidence="3 4">
    <name type="scientific">Nonlabens tegetincola</name>
    <dbReference type="NCBI Taxonomy" id="323273"/>
    <lineage>
        <taxon>Bacteria</taxon>
        <taxon>Pseudomonadati</taxon>
        <taxon>Bacteroidota</taxon>
        <taxon>Flavobacteriia</taxon>
        <taxon>Flavobacteriales</taxon>
        <taxon>Flavobacteriaceae</taxon>
        <taxon>Nonlabens</taxon>
    </lineage>
</organism>
<dbReference type="GO" id="GO:0005886">
    <property type="term" value="C:plasma membrane"/>
    <property type="evidence" value="ECO:0007669"/>
    <property type="project" value="TreeGrafter"/>
</dbReference>
<keyword evidence="4" id="KW-1185">Reference proteome</keyword>
<dbReference type="InterPro" id="IPR008276">
    <property type="entry name" value="C_nuclsd_transpt"/>
</dbReference>
<proteinExistence type="predicted"/>
<sequence length="121" mass="12562">MQYILGNIFAPVAWIIGVHSDDIVLIGQLLGEKTILNEFIAYGSLKDLKEAGKIAHPKSIIIATYALCGFANFASIGIQIGGIGVLAPSQRATLAKFGIKALIGGTCAALLTATIAGMLYG</sequence>
<feature type="transmembrane region" description="Helical" evidence="1">
    <location>
        <begin position="99"/>
        <end position="120"/>
    </location>
</feature>
<dbReference type="InterPro" id="IPR011657">
    <property type="entry name" value="CNT_C_dom"/>
</dbReference>
<evidence type="ECO:0000313" key="3">
    <source>
        <dbReference type="EMBL" id="GAK95446.1"/>
    </source>
</evidence>
<feature type="transmembrane region" description="Helical" evidence="1">
    <location>
        <begin position="60"/>
        <end position="87"/>
    </location>
</feature>
<feature type="domain" description="Concentrative nucleoside transporter C-terminal" evidence="2">
    <location>
        <begin position="1"/>
        <end position="117"/>
    </location>
</feature>
<dbReference type="Pfam" id="PF07662">
    <property type="entry name" value="Nucleos_tra2_C"/>
    <property type="match status" value="1"/>
</dbReference>
<dbReference type="PANTHER" id="PTHR10590:SF4">
    <property type="entry name" value="SOLUTE CARRIER FAMILY 28 MEMBER 3"/>
    <property type="match status" value="1"/>
</dbReference>
<dbReference type="GO" id="GO:0005337">
    <property type="term" value="F:nucleoside transmembrane transporter activity"/>
    <property type="evidence" value="ECO:0007669"/>
    <property type="project" value="InterPro"/>
</dbReference>
<keyword evidence="1" id="KW-0812">Transmembrane</keyword>
<evidence type="ECO:0000259" key="2">
    <source>
        <dbReference type="Pfam" id="PF07662"/>
    </source>
</evidence>
<name>A0A090QIT9_9FLAO</name>
<dbReference type="eggNOG" id="COG1972">
    <property type="taxonomic scope" value="Bacteria"/>
</dbReference>
<dbReference type="GO" id="GO:0015293">
    <property type="term" value="F:symporter activity"/>
    <property type="evidence" value="ECO:0007669"/>
    <property type="project" value="TreeGrafter"/>
</dbReference>